<reference evidence="2" key="1">
    <citation type="submission" date="2019-09" db="EMBL/GenBank/DDBJ databases">
        <title>Organ-specific transcriptomic study of the physiology of the cattle tick, Rhipicephalus microplus.</title>
        <authorList>
            <person name="Tirloni L."/>
            <person name="Braz G."/>
            <person name="Gandara A.C.P."/>
            <person name="Sabadin G.A."/>
            <person name="da Silva R.M."/>
            <person name="Guizzo M.G."/>
            <person name="Machado J.A."/>
            <person name="Costa E.P."/>
            <person name="Gomes H.F."/>
            <person name="Moraes J."/>
            <person name="Mota M.B.S."/>
            <person name="Mesquita R.D."/>
            <person name="Alvarenga P.H."/>
            <person name="Alves F."/>
            <person name="Seixas A."/>
            <person name="da Fonseca R.N."/>
            <person name="Fogaca A."/>
            <person name="Logullo C."/>
            <person name="Tanaka A."/>
            <person name="Daffre S."/>
            <person name="Termignoni C."/>
            <person name="Vaz I.S.Jr."/>
            <person name="Oliveira P.L."/>
            <person name="Ribeiro J.M."/>
        </authorList>
    </citation>
    <scope>NUCLEOTIDE SEQUENCE</scope>
    <source>
        <strain evidence="2">Porto Alegre</strain>
    </source>
</reference>
<organism evidence="2">
    <name type="scientific">Rhipicephalus microplus</name>
    <name type="common">Cattle tick</name>
    <name type="synonym">Boophilus microplus</name>
    <dbReference type="NCBI Taxonomy" id="6941"/>
    <lineage>
        <taxon>Eukaryota</taxon>
        <taxon>Metazoa</taxon>
        <taxon>Ecdysozoa</taxon>
        <taxon>Arthropoda</taxon>
        <taxon>Chelicerata</taxon>
        <taxon>Arachnida</taxon>
        <taxon>Acari</taxon>
        <taxon>Parasitiformes</taxon>
        <taxon>Ixodida</taxon>
        <taxon>Ixodoidea</taxon>
        <taxon>Ixodidae</taxon>
        <taxon>Rhipicephalinae</taxon>
        <taxon>Rhipicephalus</taxon>
        <taxon>Boophilus</taxon>
    </lineage>
</organism>
<name>A0A6M2CI31_RHIMP</name>
<evidence type="ECO:0000313" key="3">
    <source>
        <dbReference type="Proteomes" id="UP000821866"/>
    </source>
</evidence>
<evidence type="ECO:0000313" key="2">
    <source>
        <dbReference type="EMBL" id="NOV33042.1"/>
    </source>
</evidence>
<dbReference type="GO" id="GO:0008168">
    <property type="term" value="F:methyltransferase activity"/>
    <property type="evidence" value="ECO:0007669"/>
    <property type="project" value="UniProtKB-KW"/>
</dbReference>
<protein>
    <submittedName>
        <fullName evidence="2">Putative farnesoic acid o-methyltransferase midgut overexpressed</fullName>
    </submittedName>
</protein>
<dbReference type="SMART" id="SM00696">
    <property type="entry name" value="DM9"/>
    <property type="match status" value="2"/>
</dbReference>
<dbReference type="GO" id="GO:0032259">
    <property type="term" value="P:methylation"/>
    <property type="evidence" value="ECO:0007669"/>
    <property type="project" value="UniProtKB-KW"/>
</dbReference>
<accession>A0A6M2CI31</accession>
<dbReference type="Proteomes" id="UP000821866">
    <property type="component" value="Chromosome 8"/>
</dbReference>
<reference evidence="1" key="2">
    <citation type="journal article" date="2020" name="Cell">
        <title>Large-Scale Comparative Analyses of Tick Genomes Elucidate Their Genetic Diversity and Vector Capacities.</title>
        <authorList>
            <consortium name="Tick Genome and Microbiome Consortium (TIGMIC)"/>
            <person name="Jia N."/>
            <person name="Wang J."/>
            <person name="Shi W."/>
            <person name="Du L."/>
            <person name="Sun Y."/>
            <person name="Zhan W."/>
            <person name="Jiang J.F."/>
            <person name="Wang Q."/>
            <person name="Zhang B."/>
            <person name="Ji P."/>
            <person name="Bell-Sakyi L."/>
            <person name="Cui X.M."/>
            <person name="Yuan T.T."/>
            <person name="Jiang B.G."/>
            <person name="Yang W.F."/>
            <person name="Lam T.T."/>
            <person name="Chang Q.C."/>
            <person name="Ding S.J."/>
            <person name="Wang X.J."/>
            <person name="Zhu J.G."/>
            <person name="Ruan X.D."/>
            <person name="Zhao L."/>
            <person name="Wei J.T."/>
            <person name="Ye R.Z."/>
            <person name="Que T.C."/>
            <person name="Du C.H."/>
            <person name="Zhou Y.H."/>
            <person name="Cheng J.X."/>
            <person name="Dai P.F."/>
            <person name="Guo W.B."/>
            <person name="Han X.H."/>
            <person name="Huang E.J."/>
            <person name="Li L.F."/>
            <person name="Wei W."/>
            <person name="Gao Y.C."/>
            <person name="Liu J.Z."/>
            <person name="Shao H.Z."/>
            <person name="Wang X."/>
            <person name="Wang C.C."/>
            <person name="Yang T.C."/>
            <person name="Huo Q.B."/>
            <person name="Li W."/>
            <person name="Chen H.Y."/>
            <person name="Chen S.E."/>
            <person name="Zhou L.G."/>
            <person name="Ni X.B."/>
            <person name="Tian J.H."/>
            <person name="Sheng Y."/>
            <person name="Liu T."/>
            <person name="Pan Y.S."/>
            <person name="Xia L.Y."/>
            <person name="Li J."/>
            <person name="Zhao F."/>
            <person name="Cao W.C."/>
        </authorList>
    </citation>
    <scope>NUCLEOTIDE SEQUENCE</scope>
    <source>
        <strain evidence="1">Rmic-2018</strain>
    </source>
</reference>
<keyword evidence="3" id="KW-1185">Reference proteome</keyword>
<keyword evidence="2" id="KW-0808">Transferase</keyword>
<sequence>MAGSYEVTNYRMCFEWVKCFQNRLPYHAVSAGKLNGHDVYVARAVHEGETLIGWAQPGVSCCNVSWGGGAHELEEYQCLATETPEKLDWVPAADGDVPNGAVQGGTTSDGEQLFVGRVHSGDNVFVGKVQPSHNALYVAHDGQEVKFNNYEVLVCKKLELC</sequence>
<proteinExistence type="predicted"/>
<dbReference type="Pfam" id="PF11901">
    <property type="entry name" value="DM9"/>
    <property type="match status" value="1"/>
</dbReference>
<dbReference type="EMBL" id="JABSTU010000010">
    <property type="protein sequence ID" value="KAH8020074.1"/>
    <property type="molecule type" value="Genomic_DNA"/>
</dbReference>
<gene>
    <name evidence="1" type="ORF">HPB51_024156</name>
</gene>
<dbReference type="PANTHER" id="PTHR31649:SF1">
    <property type="entry name" value="FARNESOIC ACID O-METHYL TRANSFERASE DOMAIN-CONTAINING PROTEIN"/>
    <property type="match status" value="1"/>
</dbReference>
<dbReference type="OMA" id="PEKLDWV"/>
<dbReference type="OrthoDB" id="1925699at2759"/>
<dbReference type="InterPro" id="IPR006616">
    <property type="entry name" value="DM9_repeat"/>
</dbReference>
<evidence type="ECO:0000313" key="1">
    <source>
        <dbReference type="EMBL" id="KAH8020074.1"/>
    </source>
</evidence>
<dbReference type="PANTHER" id="PTHR31649">
    <property type="entry name" value="AGAP009604-PA"/>
    <property type="match status" value="1"/>
</dbReference>
<keyword evidence="2" id="KW-0489">Methyltransferase</keyword>
<reference evidence="1" key="3">
    <citation type="submission" date="2021-09" db="EMBL/GenBank/DDBJ databases">
        <authorList>
            <person name="Jia N."/>
            <person name="Wang J."/>
            <person name="Shi W."/>
            <person name="Du L."/>
            <person name="Sun Y."/>
            <person name="Zhan W."/>
            <person name="Jiang J."/>
            <person name="Wang Q."/>
            <person name="Zhang B."/>
            <person name="Ji P."/>
            <person name="Sakyi L.B."/>
            <person name="Cui X."/>
            <person name="Yuan T."/>
            <person name="Jiang B."/>
            <person name="Yang W."/>
            <person name="Lam T.T.-Y."/>
            <person name="Chang Q."/>
            <person name="Ding S."/>
            <person name="Wang X."/>
            <person name="Zhu J."/>
            <person name="Ruan X."/>
            <person name="Zhao L."/>
            <person name="Wei J."/>
            <person name="Que T."/>
            <person name="Du C."/>
            <person name="Cheng J."/>
            <person name="Dai P."/>
            <person name="Han X."/>
            <person name="Huang E."/>
            <person name="Gao Y."/>
            <person name="Liu J."/>
            <person name="Shao H."/>
            <person name="Ye R."/>
            <person name="Li L."/>
            <person name="Wei W."/>
            <person name="Wang X."/>
            <person name="Wang C."/>
            <person name="Huo Q."/>
            <person name="Li W."/>
            <person name="Guo W."/>
            <person name="Chen H."/>
            <person name="Chen S."/>
            <person name="Zhou L."/>
            <person name="Zhou L."/>
            <person name="Ni X."/>
            <person name="Tian J."/>
            <person name="Zhou Y."/>
            <person name="Sheng Y."/>
            <person name="Liu T."/>
            <person name="Pan Y."/>
            <person name="Xia L."/>
            <person name="Li J."/>
            <person name="Zhao F."/>
            <person name="Cao W."/>
        </authorList>
    </citation>
    <scope>NUCLEOTIDE SEQUENCE</scope>
    <source>
        <strain evidence="1">Rmic-2018</strain>
        <tissue evidence="1">Larvae</tissue>
    </source>
</reference>
<dbReference type="EMBL" id="GHWJ01000305">
    <property type="protein sequence ID" value="NOV33042.1"/>
    <property type="molecule type" value="Transcribed_RNA"/>
</dbReference>
<dbReference type="VEuPathDB" id="VectorBase:LOC119177053"/>
<dbReference type="AlphaFoldDB" id="A0A6M2CI31"/>